<keyword evidence="1" id="KW-0472">Membrane</keyword>
<keyword evidence="1" id="KW-1133">Transmembrane helix</keyword>
<dbReference type="AlphaFoldDB" id="A0AA39SY71"/>
<comment type="caution">
    <text evidence="2">The sequence shown here is derived from an EMBL/GenBank/DDBJ whole genome shotgun (WGS) entry which is preliminary data.</text>
</comment>
<accession>A0AA39SY71</accession>
<gene>
    <name evidence="2" type="ORF">LWI29_021306</name>
</gene>
<keyword evidence="1" id="KW-0812">Transmembrane</keyword>
<reference evidence="2" key="2">
    <citation type="submission" date="2023-06" db="EMBL/GenBank/DDBJ databases">
        <authorList>
            <person name="Swenson N.G."/>
            <person name="Wegrzyn J.L."/>
            <person name="Mcevoy S.L."/>
        </authorList>
    </citation>
    <scope>NUCLEOTIDE SEQUENCE</scope>
    <source>
        <strain evidence="2">NS2018</strain>
        <tissue evidence="2">Leaf</tissue>
    </source>
</reference>
<evidence type="ECO:0000256" key="1">
    <source>
        <dbReference type="SAM" id="Phobius"/>
    </source>
</evidence>
<keyword evidence="3" id="KW-1185">Reference proteome</keyword>
<evidence type="ECO:0000313" key="2">
    <source>
        <dbReference type="EMBL" id="KAK0601101.1"/>
    </source>
</evidence>
<protein>
    <submittedName>
        <fullName evidence="2">Uncharacterized protein</fullName>
    </submittedName>
</protein>
<proteinExistence type="predicted"/>
<feature type="transmembrane region" description="Helical" evidence="1">
    <location>
        <begin position="69"/>
        <end position="86"/>
    </location>
</feature>
<reference evidence="2" key="1">
    <citation type="journal article" date="2022" name="Plant J.">
        <title>Strategies of tolerance reflected in two North American maple genomes.</title>
        <authorList>
            <person name="McEvoy S.L."/>
            <person name="Sezen U.U."/>
            <person name="Trouern-Trend A."/>
            <person name="McMahon S.M."/>
            <person name="Schaberg P.G."/>
            <person name="Yang J."/>
            <person name="Wegrzyn J.L."/>
            <person name="Swenson N.G."/>
        </authorList>
    </citation>
    <scope>NUCLEOTIDE SEQUENCE</scope>
    <source>
        <strain evidence="2">NS2018</strain>
    </source>
</reference>
<evidence type="ECO:0000313" key="3">
    <source>
        <dbReference type="Proteomes" id="UP001168877"/>
    </source>
</evidence>
<dbReference type="Proteomes" id="UP001168877">
    <property type="component" value="Unassembled WGS sequence"/>
</dbReference>
<dbReference type="EMBL" id="JAUESC010000003">
    <property type="protein sequence ID" value="KAK0601101.1"/>
    <property type="molecule type" value="Genomic_DNA"/>
</dbReference>
<feature type="transmembrane region" description="Helical" evidence="1">
    <location>
        <begin position="21"/>
        <end position="42"/>
    </location>
</feature>
<organism evidence="2 3">
    <name type="scientific">Acer saccharum</name>
    <name type="common">Sugar maple</name>
    <dbReference type="NCBI Taxonomy" id="4024"/>
    <lineage>
        <taxon>Eukaryota</taxon>
        <taxon>Viridiplantae</taxon>
        <taxon>Streptophyta</taxon>
        <taxon>Embryophyta</taxon>
        <taxon>Tracheophyta</taxon>
        <taxon>Spermatophyta</taxon>
        <taxon>Magnoliopsida</taxon>
        <taxon>eudicotyledons</taxon>
        <taxon>Gunneridae</taxon>
        <taxon>Pentapetalae</taxon>
        <taxon>rosids</taxon>
        <taxon>malvids</taxon>
        <taxon>Sapindales</taxon>
        <taxon>Sapindaceae</taxon>
        <taxon>Hippocastanoideae</taxon>
        <taxon>Acereae</taxon>
        <taxon>Acer</taxon>
    </lineage>
</organism>
<sequence>MKIVLTHTRTTGMAQTDTSQVPSMEVCCFCLFVFFLPGYSYVSQHEHLSIPLSREPVADLSAHKQREFVTNYTTGLLLLVLGLGLAA</sequence>
<name>A0AA39SY71_ACESA</name>